<feature type="transmembrane region" description="Helical" evidence="1">
    <location>
        <begin position="87"/>
        <end position="104"/>
    </location>
</feature>
<keyword evidence="1" id="KW-0472">Membrane</keyword>
<keyword evidence="1" id="KW-1133">Transmembrane helix</keyword>
<dbReference type="RefSeq" id="WP_093375123.1">
    <property type="nucleotide sequence ID" value="NZ_BNAN01000001.1"/>
</dbReference>
<dbReference type="EMBL" id="FONZ01000001">
    <property type="protein sequence ID" value="SFE84086.1"/>
    <property type="molecule type" value="Genomic_DNA"/>
</dbReference>
<evidence type="ECO:0000313" key="3">
    <source>
        <dbReference type="Proteomes" id="UP000198520"/>
    </source>
</evidence>
<proteinExistence type="predicted"/>
<evidence type="ECO:0000256" key="1">
    <source>
        <dbReference type="SAM" id="Phobius"/>
    </source>
</evidence>
<sequence>MTTWASRLPRAALHSGVAATVPWVSTWLVSRWMGRDASGAERLTVDTFVREWTSAGSVVGLVLVVLATTALAAAFRDPGVLATAGRAAGVYVLLVWVLATNWTYTIGSDPRLDRGTVEQLWGVAWAHAVVVAVLAVVAFAVLAPRDETAAS</sequence>
<name>A0A1I2DU89_9MICO</name>
<organism evidence="2 3">
    <name type="scientific">Flavimobilis marinus</name>
    <dbReference type="NCBI Taxonomy" id="285351"/>
    <lineage>
        <taxon>Bacteria</taxon>
        <taxon>Bacillati</taxon>
        <taxon>Actinomycetota</taxon>
        <taxon>Actinomycetes</taxon>
        <taxon>Micrococcales</taxon>
        <taxon>Jonesiaceae</taxon>
        <taxon>Flavimobilis</taxon>
    </lineage>
</organism>
<dbReference type="Proteomes" id="UP000198520">
    <property type="component" value="Unassembled WGS sequence"/>
</dbReference>
<dbReference type="AlphaFoldDB" id="A0A1I2DU89"/>
<dbReference type="STRING" id="285351.SAMN04488035_0735"/>
<evidence type="ECO:0000313" key="2">
    <source>
        <dbReference type="EMBL" id="SFE84086.1"/>
    </source>
</evidence>
<accession>A0A1I2DU89</accession>
<feature type="transmembrane region" description="Helical" evidence="1">
    <location>
        <begin position="124"/>
        <end position="143"/>
    </location>
</feature>
<gene>
    <name evidence="2" type="ORF">SAMN04488035_0735</name>
</gene>
<reference evidence="3" key="1">
    <citation type="submission" date="2016-10" db="EMBL/GenBank/DDBJ databases">
        <authorList>
            <person name="Varghese N."/>
            <person name="Submissions S."/>
        </authorList>
    </citation>
    <scope>NUCLEOTIDE SEQUENCE [LARGE SCALE GENOMIC DNA]</scope>
    <source>
        <strain evidence="3">DSM 19083</strain>
    </source>
</reference>
<feature type="transmembrane region" description="Helical" evidence="1">
    <location>
        <begin position="52"/>
        <end position="75"/>
    </location>
</feature>
<feature type="transmembrane region" description="Helical" evidence="1">
    <location>
        <begin position="12"/>
        <end position="32"/>
    </location>
</feature>
<keyword evidence="3" id="KW-1185">Reference proteome</keyword>
<protein>
    <submittedName>
        <fullName evidence="2">Uncharacterized protein</fullName>
    </submittedName>
</protein>
<keyword evidence="1" id="KW-0812">Transmembrane</keyword>